<dbReference type="PANTHER" id="PTHR18034:SF4">
    <property type="entry name" value="NUCLEOLAR MIF4G DOMAIN-CONTAINING PROTEIN 1"/>
    <property type="match status" value="1"/>
</dbReference>
<reference evidence="6" key="1">
    <citation type="submission" date="2022-07" db="EMBL/GenBank/DDBJ databases">
        <title>Genome Sequence of Physisporinus lineatus.</title>
        <authorList>
            <person name="Buettner E."/>
        </authorList>
    </citation>
    <scope>NUCLEOTIDE SEQUENCE</scope>
    <source>
        <strain evidence="6">VT162</strain>
    </source>
</reference>
<dbReference type="Gene3D" id="1.25.40.180">
    <property type="match status" value="1"/>
</dbReference>
<evidence type="ECO:0000259" key="5">
    <source>
        <dbReference type="PROSITE" id="PS51366"/>
    </source>
</evidence>
<feature type="domain" description="MI" evidence="5">
    <location>
        <begin position="647"/>
        <end position="810"/>
    </location>
</feature>
<dbReference type="Proteomes" id="UP001212997">
    <property type="component" value="Unassembled WGS sequence"/>
</dbReference>
<keyword evidence="7" id="KW-1185">Reference proteome</keyword>
<evidence type="ECO:0000313" key="6">
    <source>
        <dbReference type="EMBL" id="KAJ3477814.1"/>
    </source>
</evidence>
<dbReference type="Pfam" id="PF02847">
    <property type="entry name" value="MA3"/>
    <property type="match status" value="1"/>
</dbReference>
<dbReference type="SUPFAM" id="SSF48371">
    <property type="entry name" value="ARM repeat"/>
    <property type="match status" value="1"/>
</dbReference>
<dbReference type="SMART" id="SM00543">
    <property type="entry name" value="MIF4G"/>
    <property type="match status" value="1"/>
</dbReference>
<dbReference type="GO" id="GO:0042274">
    <property type="term" value="P:ribosomal small subunit biogenesis"/>
    <property type="evidence" value="ECO:0007669"/>
    <property type="project" value="TreeGrafter"/>
</dbReference>
<feature type="region of interest" description="Disordered" evidence="4">
    <location>
        <begin position="1"/>
        <end position="28"/>
    </location>
</feature>
<feature type="region of interest" description="Disordered" evidence="4">
    <location>
        <begin position="223"/>
        <end position="330"/>
    </location>
</feature>
<keyword evidence="3" id="KW-0539">Nucleus</keyword>
<feature type="compositionally biased region" description="Basic and acidic residues" evidence="4">
    <location>
        <begin position="287"/>
        <end position="302"/>
    </location>
</feature>
<feature type="compositionally biased region" description="Basic and acidic residues" evidence="4">
    <location>
        <begin position="85"/>
        <end position="95"/>
    </location>
</feature>
<organism evidence="6 7">
    <name type="scientific">Meripilus lineatus</name>
    <dbReference type="NCBI Taxonomy" id="2056292"/>
    <lineage>
        <taxon>Eukaryota</taxon>
        <taxon>Fungi</taxon>
        <taxon>Dikarya</taxon>
        <taxon>Basidiomycota</taxon>
        <taxon>Agaricomycotina</taxon>
        <taxon>Agaricomycetes</taxon>
        <taxon>Polyporales</taxon>
        <taxon>Meripilaceae</taxon>
        <taxon>Meripilus</taxon>
    </lineage>
</organism>
<evidence type="ECO:0000313" key="7">
    <source>
        <dbReference type="Proteomes" id="UP001212997"/>
    </source>
</evidence>
<accession>A0AAD5UWC9</accession>
<protein>
    <recommendedName>
        <fullName evidence="5">MI domain-containing protein</fullName>
    </recommendedName>
</protein>
<feature type="compositionally biased region" description="Acidic residues" evidence="4">
    <location>
        <begin position="265"/>
        <end position="275"/>
    </location>
</feature>
<feature type="compositionally biased region" description="Basic and acidic residues" evidence="4">
    <location>
        <begin position="56"/>
        <end position="67"/>
    </location>
</feature>
<dbReference type="GO" id="GO:0005730">
    <property type="term" value="C:nucleolus"/>
    <property type="evidence" value="ECO:0007669"/>
    <property type="project" value="UniProtKB-SubCell"/>
</dbReference>
<dbReference type="GO" id="GO:0003723">
    <property type="term" value="F:RNA binding"/>
    <property type="evidence" value="ECO:0007669"/>
    <property type="project" value="InterPro"/>
</dbReference>
<feature type="region of interest" description="Disordered" evidence="4">
    <location>
        <begin position="43"/>
        <end position="159"/>
    </location>
</feature>
<comment type="caution">
    <text evidence="6">The sequence shown here is derived from an EMBL/GenBank/DDBJ whole genome shotgun (WGS) entry which is preliminary data.</text>
</comment>
<dbReference type="EMBL" id="JANAWD010000562">
    <property type="protein sequence ID" value="KAJ3477814.1"/>
    <property type="molecule type" value="Genomic_DNA"/>
</dbReference>
<evidence type="ECO:0000256" key="1">
    <source>
        <dbReference type="ARBA" id="ARBA00004604"/>
    </source>
</evidence>
<dbReference type="PROSITE" id="PS51366">
    <property type="entry name" value="MI"/>
    <property type="match status" value="1"/>
</dbReference>
<comment type="similarity">
    <text evidence="2">Belongs to the CWC22 family.</text>
</comment>
<dbReference type="InterPro" id="IPR016024">
    <property type="entry name" value="ARM-type_fold"/>
</dbReference>
<dbReference type="Pfam" id="PF02854">
    <property type="entry name" value="MIF4G"/>
    <property type="match status" value="1"/>
</dbReference>
<evidence type="ECO:0000256" key="3">
    <source>
        <dbReference type="ARBA" id="ARBA00023242"/>
    </source>
</evidence>
<dbReference type="InterPro" id="IPR003890">
    <property type="entry name" value="MIF4G-like_typ-3"/>
</dbReference>
<sequence>MRPHSGPALPTSLLEELETSSGQYRHYRPYPLSSYRMQLGALSGPKKFAGRNLKVSRKEARKQGRSERKQRKVEFYSSSHAHVKRTAEGEHEHSPQRKKPKLSSDHPDTSPQKTRLSKPSTSDTKLSKKKSDSSRSTFSHKTSNDTSRSFPRTHQEEDEDRYIAYLEAKLGWSKGGKRAKNYGRGLDEDGLDGTFHPQSHLLQPYGCVVPELLRDLDNIESTTFGQQQEQNQDSLTGSSAEEDSEFDEEAYHSGDGDVDSLSSSDDSDLGDEEEWNGFSEELTPQRSPEEAPEHEDLHEPTTDKSPVPGSAYVPPHLRNRGGSETTEGSEAALKLTRQLKGLLNRELTRASAVPDVTSTITRLIIGGISSHSILLDSYVVLHAAFVSALHKLVGIEFGGSLSTYLALRRFQRVSIGRVAAHFVQNVVTSYESAFRQCVSQPAASGQQEEPQGKECSNLVILISELYNFQVISCVLLYDIIRGLLDGELSEIKVELLLKVARNSGYQLRSDDPSALKEIIQVVHSKLPEQSNALSSRTRFMVETLTNLKNNKTKRNASQAGGVDASERLKKFLSGLNKRRHVMAHEPLRVTLDDLHNAESKGKWWLVGAAWGGDPLADRQKNATVSASEIAKEDVLYKLAKKQGMNTEIRRNIFIVLMSSGDYLDAHEKLTRLKLTEVQQREIIRVVLHCCGNVSRLPMHDITYSSILTDDVPRSLGKGIQSILFIDSPATLPDVTNHRFTLQYCLWDFLRDLGETTVGGAEVIKGLSDDIPDGSRGKIISTNKMRNIAKAYAWWIAKDCCSLAVLKPVDFTILKPQTRTFMVELFAQINISTQVSAPVVGPDPSGIPNTRNRGPIEEVFIRATKVTTLALGLIFFLGEVTAKEFDQSQTGSQFLGWANMVALDTLRMGMDVIPNL</sequence>
<dbReference type="InterPro" id="IPR003891">
    <property type="entry name" value="Initiation_fac_eIF4g_MI"/>
</dbReference>
<dbReference type="AlphaFoldDB" id="A0AAD5UWC9"/>
<dbReference type="InterPro" id="IPR050781">
    <property type="entry name" value="CWC22_splicing_factor"/>
</dbReference>
<proteinExistence type="inferred from homology"/>
<name>A0AAD5UWC9_9APHY</name>
<comment type="subcellular location">
    <subcellularLocation>
        <location evidence="1">Nucleus</location>
        <location evidence="1">Nucleolus</location>
    </subcellularLocation>
</comment>
<dbReference type="PANTHER" id="PTHR18034">
    <property type="entry name" value="CELL CYCLE CONTROL PROTEIN CWF22-RELATED"/>
    <property type="match status" value="1"/>
</dbReference>
<evidence type="ECO:0000256" key="2">
    <source>
        <dbReference type="ARBA" id="ARBA00006856"/>
    </source>
</evidence>
<gene>
    <name evidence="6" type="ORF">NLI96_g10205</name>
</gene>
<feature type="compositionally biased region" description="Polar residues" evidence="4">
    <location>
        <begin position="223"/>
        <end position="237"/>
    </location>
</feature>
<evidence type="ECO:0000256" key="4">
    <source>
        <dbReference type="SAM" id="MobiDB-lite"/>
    </source>
</evidence>